<evidence type="ECO:0000313" key="10">
    <source>
        <dbReference type="EMBL" id="KAK4417350.1"/>
    </source>
</evidence>
<evidence type="ECO:0000256" key="6">
    <source>
        <dbReference type="ARBA" id="ARBA00022807"/>
    </source>
</evidence>
<dbReference type="GO" id="GO:0005829">
    <property type="term" value="C:cytosol"/>
    <property type="evidence" value="ECO:0007669"/>
    <property type="project" value="TreeGrafter"/>
</dbReference>
<dbReference type="InterPro" id="IPR038765">
    <property type="entry name" value="Papain-like_cys_pep_sf"/>
</dbReference>
<keyword evidence="6 7" id="KW-0788">Thiol protease</keyword>
<dbReference type="InterPro" id="IPR018200">
    <property type="entry name" value="USP_CS"/>
</dbReference>
<dbReference type="GO" id="GO:0005634">
    <property type="term" value="C:nucleus"/>
    <property type="evidence" value="ECO:0007669"/>
    <property type="project" value="TreeGrafter"/>
</dbReference>
<keyword evidence="8" id="KW-0812">Transmembrane</keyword>
<feature type="domain" description="USP" evidence="9">
    <location>
        <begin position="72"/>
        <end position="571"/>
    </location>
</feature>
<keyword evidence="3 7" id="KW-0645">Protease</keyword>
<sequence>MKIPESIKLSSLVHKPRHGSNINWVFNSGLKFSVSAGVLGAVGVILVIKAKRFIDFTPSDQDGASSRFWAVPGLQNLGNNCFLNVVLQALASCSSFRKHLGEMLKEYGSSSVEGDENIPLVNSLTSLVEELCTVRHKRTVLSPRKLMLVMDHYIPNFNLTRQQDAEEAFSHLLSSLRDEISEFCVPTKSDLADLPALPNCRILITRRNEEENEWQRWSRSFLKPFDGVLGSILICQSCSFQISLDFQLFHSLHLSPPLSSDGAIRAGCTLEDCLKQFFVAELVENYCCSNCWHTAAIDYLSGLAEDKMDIEKLQRCNKNDSCDCKTLSSLEAFPWSNRFSHTFKQLSIARSPKILCIHLQRASYNMFGQSVKLLGHVSFPLMLDLSSFMNTGVGLKNMEAKSRLGSGLLSHSSREMRSFPYSKYQNMLLAPDMPSSKASRVESISSASEIVEKRERNAILVRNGPCSTGSDAGPSLLDSTRRADKHANFPSPPQRHQTYRLVSVVEHFGSSGGGHYTVYRKVTARLGDEDPIAVLESAIEQWFCISDSEVHSVSEKDVLDANASMLFYEKIDES</sequence>
<dbReference type="Pfam" id="PF00443">
    <property type="entry name" value="UCH"/>
    <property type="match status" value="1"/>
</dbReference>
<gene>
    <name evidence="10" type="ORF">Salat_2560600</name>
</gene>
<dbReference type="PROSITE" id="PS00972">
    <property type="entry name" value="USP_1"/>
    <property type="match status" value="1"/>
</dbReference>
<evidence type="ECO:0000256" key="4">
    <source>
        <dbReference type="ARBA" id="ARBA00022786"/>
    </source>
</evidence>
<dbReference type="AlphaFoldDB" id="A0AAE2CCT8"/>
<comment type="function">
    <text evidence="7">Recognizes and hydrolyzes the peptide bond at the C-terminal Gly of ubiquitin. Involved in the processing of poly-ubiquitin precursors as well as that of ubiquitinated proteins.</text>
</comment>
<dbReference type="SUPFAM" id="SSF54001">
    <property type="entry name" value="Cysteine proteinases"/>
    <property type="match status" value="1"/>
</dbReference>
<evidence type="ECO:0000256" key="7">
    <source>
        <dbReference type="RuleBase" id="RU366025"/>
    </source>
</evidence>
<evidence type="ECO:0000256" key="3">
    <source>
        <dbReference type="ARBA" id="ARBA00022670"/>
    </source>
</evidence>
<dbReference type="PANTHER" id="PTHR24006:SF888">
    <property type="entry name" value="UBIQUITIN CARBOXYL-TERMINAL HYDROLASE 30"/>
    <property type="match status" value="1"/>
</dbReference>
<dbReference type="GO" id="GO:0004843">
    <property type="term" value="F:cysteine-type deubiquitinase activity"/>
    <property type="evidence" value="ECO:0007669"/>
    <property type="project" value="UniProtKB-UniRule"/>
</dbReference>
<accession>A0AAE2CCT8</accession>
<reference evidence="10" key="2">
    <citation type="journal article" date="2024" name="Plant">
        <title>Genomic evolution and insights into agronomic trait innovations of Sesamum species.</title>
        <authorList>
            <person name="Miao H."/>
            <person name="Wang L."/>
            <person name="Qu L."/>
            <person name="Liu H."/>
            <person name="Sun Y."/>
            <person name="Le M."/>
            <person name="Wang Q."/>
            <person name="Wei S."/>
            <person name="Zheng Y."/>
            <person name="Lin W."/>
            <person name="Duan Y."/>
            <person name="Cao H."/>
            <person name="Xiong S."/>
            <person name="Wang X."/>
            <person name="Wei L."/>
            <person name="Li C."/>
            <person name="Ma Q."/>
            <person name="Ju M."/>
            <person name="Zhao R."/>
            <person name="Li G."/>
            <person name="Mu C."/>
            <person name="Tian Q."/>
            <person name="Mei H."/>
            <person name="Zhang T."/>
            <person name="Gao T."/>
            <person name="Zhang H."/>
        </authorList>
    </citation>
    <scope>NUCLEOTIDE SEQUENCE</scope>
    <source>
        <strain evidence="10">3651</strain>
    </source>
</reference>
<evidence type="ECO:0000256" key="2">
    <source>
        <dbReference type="ARBA" id="ARBA00009085"/>
    </source>
</evidence>
<evidence type="ECO:0000259" key="9">
    <source>
        <dbReference type="PROSITE" id="PS50235"/>
    </source>
</evidence>
<comment type="caution">
    <text evidence="10">The sequence shown here is derived from an EMBL/GenBank/DDBJ whole genome shotgun (WGS) entry which is preliminary data.</text>
</comment>
<dbReference type="EC" id="3.4.19.12" evidence="7"/>
<keyword evidence="5 7" id="KW-0378">Hydrolase</keyword>
<proteinExistence type="inferred from homology"/>
<evidence type="ECO:0000313" key="11">
    <source>
        <dbReference type="Proteomes" id="UP001293254"/>
    </source>
</evidence>
<dbReference type="Proteomes" id="UP001293254">
    <property type="component" value="Unassembled WGS sequence"/>
</dbReference>
<evidence type="ECO:0000256" key="8">
    <source>
        <dbReference type="SAM" id="Phobius"/>
    </source>
</evidence>
<keyword evidence="4 7" id="KW-0833">Ubl conjugation pathway</keyword>
<evidence type="ECO:0000256" key="5">
    <source>
        <dbReference type="ARBA" id="ARBA00022801"/>
    </source>
</evidence>
<dbReference type="Gene3D" id="3.90.70.10">
    <property type="entry name" value="Cysteine proteinases"/>
    <property type="match status" value="1"/>
</dbReference>
<dbReference type="CDD" id="cd02662">
    <property type="entry name" value="Peptidase_C19F"/>
    <property type="match status" value="1"/>
</dbReference>
<organism evidence="10 11">
    <name type="scientific">Sesamum alatum</name>
    <dbReference type="NCBI Taxonomy" id="300844"/>
    <lineage>
        <taxon>Eukaryota</taxon>
        <taxon>Viridiplantae</taxon>
        <taxon>Streptophyta</taxon>
        <taxon>Embryophyta</taxon>
        <taxon>Tracheophyta</taxon>
        <taxon>Spermatophyta</taxon>
        <taxon>Magnoliopsida</taxon>
        <taxon>eudicotyledons</taxon>
        <taxon>Gunneridae</taxon>
        <taxon>Pentapetalae</taxon>
        <taxon>asterids</taxon>
        <taxon>lamiids</taxon>
        <taxon>Lamiales</taxon>
        <taxon>Pedaliaceae</taxon>
        <taxon>Sesamum</taxon>
    </lineage>
</organism>
<comment type="catalytic activity">
    <reaction evidence="1 7">
        <text>Thiol-dependent hydrolysis of ester, thioester, amide, peptide and isopeptide bonds formed by the C-terminal Gly of ubiquitin (a 76-residue protein attached to proteins as an intracellular targeting signal).</text>
        <dbReference type="EC" id="3.4.19.12"/>
    </reaction>
</comment>
<keyword evidence="8" id="KW-0472">Membrane</keyword>
<reference evidence="10" key="1">
    <citation type="submission" date="2020-06" db="EMBL/GenBank/DDBJ databases">
        <authorList>
            <person name="Li T."/>
            <person name="Hu X."/>
            <person name="Zhang T."/>
            <person name="Song X."/>
            <person name="Zhang H."/>
            <person name="Dai N."/>
            <person name="Sheng W."/>
            <person name="Hou X."/>
            <person name="Wei L."/>
        </authorList>
    </citation>
    <scope>NUCLEOTIDE SEQUENCE</scope>
    <source>
        <strain evidence="10">3651</strain>
        <tissue evidence="10">Leaf</tissue>
    </source>
</reference>
<protein>
    <recommendedName>
        <fullName evidence="7">Ubiquitin carboxyl-terminal hydrolase</fullName>
        <ecNumber evidence="7">3.4.19.12</ecNumber>
    </recommendedName>
</protein>
<dbReference type="InterPro" id="IPR001394">
    <property type="entry name" value="Peptidase_C19_UCH"/>
</dbReference>
<name>A0AAE2CCT8_9LAMI</name>
<dbReference type="GO" id="GO:0016579">
    <property type="term" value="P:protein deubiquitination"/>
    <property type="evidence" value="ECO:0007669"/>
    <property type="project" value="InterPro"/>
</dbReference>
<dbReference type="PANTHER" id="PTHR24006">
    <property type="entry name" value="UBIQUITIN CARBOXYL-TERMINAL HYDROLASE"/>
    <property type="match status" value="1"/>
</dbReference>
<dbReference type="PROSITE" id="PS00973">
    <property type="entry name" value="USP_2"/>
    <property type="match status" value="1"/>
</dbReference>
<dbReference type="InterPro" id="IPR028889">
    <property type="entry name" value="USP"/>
</dbReference>
<keyword evidence="11" id="KW-1185">Reference proteome</keyword>
<feature type="transmembrane region" description="Helical" evidence="8">
    <location>
        <begin position="30"/>
        <end position="48"/>
    </location>
</feature>
<dbReference type="EMBL" id="JACGWO010000010">
    <property type="protein sequence ID" value="KAK4417350.1"/>
    <property type="molecule type" value="Genomic_DNA"/>
</dbReference>
<dbReference type="GO" id="GO:0006508">
    <property type="term" value="P:proteolysis"/>
    <property type="evidence" value="ECO:0007669"/>
    <property type="project" value="UniProtKB-KW"/>
</dbReference>
<comment type="similarity">
    <text evidence="2 7">Belongs to the peptidase C19 family.</text>
</comment>
<dbReference type="InterPro" id="IPR050164">
    <property type="entry name" value="Peptidase_C19"/>
</dbReference>
<keyword evidence="8" id="KW-1133">Transmembrane helix</keyword>
<dbReference type="PROSITE" id="PS50235">
    <property type="entry name" value="USP_3"/>
    <property type="match status" value="1"/>
</dbReference>
<evidence type="ECO:0000256" key="1">
    <source>
        <dbReference type="ARBA" id="ARBA00000707"/>
    </source>
</evidence>